<sequence>MLRKALFNIIRQEQRDIEDKLEREEQQPSPDVRRIVGLRQEATSLRRELEHFHDV</sequence>
<reference evidence="2 3" key="1">
    <citation type="submission" date="2017-04" db="EMBL/GenBank/DDBJ databases">
        <authorList>
            <person name="Afonso C.L."/>
            <person name="Miller P.J."/>
            <person name="Scott M.A."/>
            <person name="Spackman E."/>
            <person name="Goraichik I."/>
            <person name="Dimitrov K.M."/>
            <person name="Suarez D.L."/>
            <person name="Swayne D.E."/>
        </authorList>
    </citation>
    <scope>NUCLEOTIDE SEQUENCE [LARGE SCALE GENOMIC DNA]</scope>
    <source>
        <strain evidence="2 3">A2P</strain>
    </source>
</reference>
<protein>
    <recommendedName>
        <fullName evidence="5">DUF465 domain-containing protein</fullName>
    </recommendedName>
</protein>
<name>A0A1X7EE90_9PROT</name>
<dbReference type="KEGG" id="aoz:HUE56_27355"/>
<evidence type="ECO:0000313" key="1">
    <source>
        <dbReference type="EMBL" id="QKS54189.1"/>
    </source>
</evidence>
<dbReference type="AlphaFoldDB" id="A0A1X7EE90"/>
<dbReference type="Proteomes" id="UP000192936">
    <property type="component" value="Unassembled WGS sequence"/>
</dbReference>
<proteinExistence type="predicted"/>
<evidence type="ECO:0008006" key="5">
    <source>
        <dbReference type="Google" id="ProtNLM"/>
    </source>
</evidence>
<dbReference type="Proteomes" id="UP000509702">
    <property type="component" value="Plasmid unnamed6"/>
</dbReference>
<evidence type="ECO:0000313" key="4">
    <source>
        <dbReference type="Proteomes" id="UP000509702"/>
    </source>
</evidence>
<accession>A0A1X7EE90</accession>
<keyword evidence="4" id="KW-1185">Reference proteome</keyword>
<reference evidence="1 4" key="2">
    <citation type="submission" date="2020-06" db="EMBL/GenBank/DDBJ databases">
        <title>Complete genome of Azosprillum oryzae KACC14407.</title>
        <authorList>
            <person name="Kim M."/>
            <person name="Park Y.-J."/>
            <person name="Shin J.-H."/>
        </authorList>
    </citation>
    <scope>NUCLEOTIDE SEQUENCE [LARGE SCALE GENOMIC DNA]</scope>
    <source>
        <strain evidence="1 4">KACC 14407</strain>
        <plasmid evidence="1 4">unnamed6</plasmid>
    </source>
</reference>
<gene>
    <name evidence="1" type="ORF">HUE56_27355</name>
    <name evidence="2" type="ORF">SAMN02982917_1580</name>
</gene>
<dbReference type="EMBL" id="FXAK01000002">
    <property type="protein sequence ID" value="SMF32374.1"/>
    <property type="molecule type" value="Genomic_DNA"/>
</dbReference>
<dbReference type="RefSeq" id="WP_167393191.1">
    <property type="nucleotide sequence ID" value="NZ_BSOV01000024.1"/>
</dbReference>
<evidence type="ECO:0000313" key="3">
    <source>
        <dbReference type="Proteomes" id="UP000192936"/>
    </source>
</evidence>
<evidence type="ECO:0000313" key="2">
    <source>
        <dbReference type="EMBL" id="SMF32374.1"/>
    </source>
</evidence>
<organism evidence="2 3">
    <name type="scientific">Azospirillum oryzae</name>
    <dbReference type="NCBI Taxonomy" id="286727"/>
    <lineage>
        <taxon>Bacteria</taxon>
        <taxon>Pseudomonadati</taxon>
        <taxon>Pseudomonadota</taxon>
        <taxon>Alphaproteobacteria</taxon>
        <taxon>Rhodospirillales</taxon>
        <taxon>Azospirillaceae</taxon>
        <taxon>Azospirillum</taxon>
    </lineage>
</organism>
<geneLocation type="plasmid" evidence="1 4">
    <name>unnamed6</name>
</geneLocation>
<dbReference type="EMBL" id="CP054621">
    <property type="protein sequence ID" value="QKS54189.1"/>
    <property type="molecule type" value="Genomic_DNA"/>
</dbReference>
<keyword evidence="1" id="KW-0614">Plasmid</keyword>